<evidence type="ECO:0000313" key="4">
    <source>
        <dbReference type="EMBL" id="CAF4062158.1"/>
    </source>
</evidence>
<sequence>MMLDSYSIERKAIDISGRLGSFYDASYDKLTEKYILNPSKVEKVEESCSHKILSGDQSIDLLDYLEDFGFNDDLRQSILLGMVNLSGVSSLLNYNRPIDNNTRFLYYSYKSKIEELFVTAGKTDQFNRPSISPHATHMITKILWGIEILCIIQLPNNQSVKTIENSLWSIFNRLQSSDSTFVLSDTEKHQLSALVNIEMYGSQTCIKNSNTTLLTILNKLQEWQKDEYFHHPLLYTMHSLRWLYVNGQYPGTYHLTDQTQSNMARVKSFIFSIDKSIKYINRLLEKIPKNISYPELNQQWKHYKEVFTILTDKYDKYQKYLQQSLCKIRRTSCESVEINNTVSDSCYSSLKTDFKTLCEQIHECFPKTILIEQLINNQIQYVKISDIISHRDANMTIEDINEILKSFFVKTDSSVTLWYSSDQLKQIKPDKWEEFYQSLILEKSQATQETSFFYIDFNQWIDKLEDLYIVRLPIERTPTKSQRDHAENFDYQKLIFIETKNDILNQRTKLYRELYTSLTNVSDSNFGTTTRLDKSSYRILEESLQSTFPLELRRPLASAPSSESKPPFITSSPSLENEHLPITSSAKLETQQSSSRFSTPSESKISSITDINVLLMGETGVGKSTFINAFVNYLMFDSLQQAEQNEPIVLIPVSFLITTGDQFDEFLVKFGDVDSNENHEHQGQSVTQKCKSYIFNLNQKLRLRLIDTPGMGDTRGFVQDKKNIDHILTYINNLSHLNAICLLFKPNDSRLNIFFRSCIDQLLTYLTPYVYNNIIFCFTNSRSTFYAPGNTGSLLRQMLKQEHLKDIPFKKQNTFCFDSESFRYLAARRNDIYFDEFVKQESLNSWTTSVTESVRLLAFILNLKPYDLNEWQSIRKAILEIAMLARPLMETLRLILYNWILYERAQSHNRIILSSNFVTSELCSNCAQSNIVKVGPFYIMEYQSNTNKTTKDCLCPFDEQHFLIEFIVKHEFVSKSTKLSVSDEKNSFYDLLFQCDKLTHFLQQKRLSNENDPFIAILKQFQNEEQKIHDNFNTDANANKRIQDVLDYLKPIREQDSKRLIESNEILSLSEVYKLIDKLKAIPEVKQQIETIKESRRLMMHAHDCSVKIPSMKNKTFSELMNSS</sequence>
<comment type="caution">
    <text evidence="4">The sequence shown here is derived from an EMBL/GenBank/DDBJ whole genome shotgun (WGS) entry which is preliminary data.</text>
</comment>
<keyword evidence="1" id="KW-0342">GTP-binding</keyword>
<dbReference type="PANTHER" id="PTHR32046">
    <property type="entry name" value="G DOMAIN-CONTAINING PROTEIN"/>
    <property type="match status" value="1"/>
</dbReference>
<protein>
    <recommendedName>
        <fullName evidence="3">Septin-type G domain-containing protein</fullName>
    </recommendedName>
</protein>
<evidence type="ECO:0000256" key="1">
    <source>
        <dbReference type="RuleBase" id="RU004560"/>
    </source>
</evidence>
<dbReference type="InterPro" id="IPR027417">
    <property type="entry name" value="P-loop_NTPase"/>
</dbReference>
<accession>A0A819T8R0</accession>
<organism evidence="4 5">
    <name type="scientific">Rotaria sordida</name>
    <dbReference type="NCBI Taxonomy" id="392033"/>
    <lineage>
        <taxon>Eukaryota</taxon>
        <taxon>Metazoa</taxon>
        <taxon>Spiralia</taxon>
        <taxon>Gnathifera</taxon>
        <taxon>Rotifera</taxon>
        <taxon>Eurotatoria</taxon>
        <taxon>Bdelloidea</taxon>
        <taxon>Philodinida</taxon>
        <taxon>Philodinidae</taxon>
        <taxon>Rotaria</taxon>
    </lineage>
</organism>
<evidence type="ECO:0000313" key="5">
    <source>
        <dbReference type="Proteomes" id="UP000663874"/>
    </source>
</evidence>
<evidence type="ECO:0000259" key="3">
    <source>
        <dbReference type="Pfam" id="PF00735"/>
    </source>
</evidence>
<dbReference type="EMBL" id="CAJOBE010008470">
    <property type="protein sequence ID" value="CAF4062158.1"/>
    <property type="molecule type" value="Genomic_DNA"/>
</dbReference>
<feature type="domain" description="Septin-type G" evidence="3">
    <location>
        <begin position="610"/>
        <end position="733"/>
    </location>
</feature>
<dbReference type="PANTHER" id="PTHR32046:SF11">
    <property type="entry name" value="IMMUNE-ASSOCIATED NUCLEOTIDE-BINDING PROTEIN 10-LIKE"/>
    <property type="match status" value="1"/>
</dbReference>
<dbReference type="Pfam" id="PF00735">
    <property type="entry name" value="Septin"/>
    <property type="match status" value="1"/>
</dbReference>
<dbReference type="GO" id="GO:0005525">
    <property type="term" value="F:GTP binding"/>
    <property type="evidence" value="ECO:0007669"/>
    <property type="project" value="UniProtKB-KW"/>
</dbReference>
<evidence type="ECO:0000256" key="2">
    <source>
        <dbReference type="SAM" id="MobiDB-lite"/>
    </source>
</evidence>
<comment type="similarity">
    <text evidence="1">Belongs to the TRAFAC class TrmE-Era-EngA-EngB-Septin-like GTPase superfamily. Septin GTPase family.</text>
</comment>
<feature type="region of interest" description="Disordered" evidence="2">
    <location>
        <begin position="555"/>
        <end position="576"/>
    </location>
</feature>
<name>A0A819T8R0_9BILA</name>
<dbReference type="Proteomes" id="UP000663874">
    <property type="component" value="Unassembled WGS sequence"/>
</dbReference>
<dbReference type="InterPro" id="IPR025662">
    <property type="entry name" value="Sigma_54_int_dom_ATP-bd_1"/>
</dbReference>
<proteinExistence type="inferred from homology"/>
<feature type="compositionally biased region" description="Polar residues" evidence="2">
    <location>
        <begin position="559"/>
        <end position="575"/>
    </location>
</feature>
<gene>
    <name evidence="4" type="ORF">FNK824_LOCUS29317</name>
</gene>
<dbReference type="InterPro" id="IPR030379">
    <property type="entry name" value="G_SEPTIN_dom"/>
</dbReference>
<dbReference type="AlphaFoldDB" id="A0A819T8R0"/>
<keyword evidence="1" id="KW-0547">Nucleotide-binding</keyword>
<reference evidence="4" key="1">
    <citation type="submission" date="2021-02" db="EMBL/GenBank/DDBJ databases">
        <authorList>
            <person name="Nowell W R."/>
        </authorList>
    </citation>
    <scope>NUCLEOTIDE SEQUENCE</scope>
</reference>
<dbReference type="PROSITE" id="PS00675">
    <property type="entry name" value="SIGMA54_INTERACT_1"/>
    <property type="match status" value="1"/>
</dbReference>
<dbReference type="Gene3D" id="3.40.50.300">
    <property type="entry name" value="P-loop containing nucleotide triphosphate hydrolases"/>
    <property type="match status" value="1"/>
</dbReference>
<dbReference type="SUPFAM" id="SSF52540">
    <property type="entry name" value="P-loop containing nucleoside triphosphate hydrolases"/>
    <property type="match status" value="1"/>
</dbReference>